<gene>
    <name evidence="4" type="ORF">FocTR4_00011861</name>
</gene>
<dbReference type="PIRSF" id="PIRSF001365">
    <property type="entry name" value="DHDPS"/>
    <property type="match status" value="1"/>
</dbReference>
<proteinExistence type="predicted"/>
<dbReference type="Pfam" id="PF00701">
    <property type="entry name" value="DHDPS"/>
    <property type="match status" value="1"/>
</dbReference>
<dbReference type="InterPro" id="IPR013785">
    <property type="entry name" value="Aldolase_TIM"/>
</dbReference>
<dbReference type="GO" id="GO:0008840">
    <property type="term" value="F:4-hydroxy-tetrahydrodipicolinate synthase activity"/>
    <property type="evidence" value="ECO:0007669"/>
    <property type="project" value="TreeGrafter"/>
</dbReference>
<dbReference type="EMBL" id="VMNF01000014">
    <property type="protein sequence ID" value="TXB96861.1"/>
    <property type="molecule type" value="Genomic_DNA"/>
</dbReference>
<comment type="caution">
    <text evidence="4">The sequence shown here is derived from an EMBL/GenBank/DDBJ whole genome shotgun (WGS) entry which is preliminary data.</text>
</comment>
<evidence type="ECO:0000256" key="1">
    <source>
        <dbReference type="ARBA" id="ARBA00023239"/>
    </source>
</evidence>
<dbReference type="InterPro" id="IPR002220">
    <property type="entry name" value="DapA-like"/>
</dbReference>
<evidence type="ECO:0000313" key="5">
    <source>
        <dbReference type="Proteomes" id="UP000321331"/>
    </source>
</evidence>
<dbReference type="PANTHER" id="PTHR12128:SF66">
    <property type="entry name" value="4-HYDROXY-2-OXOGLUTARATE ALDOLASE, MITOCHONDRIAL"/>
    <property type="match status" value="1"/>
</dbReference>
<reference evidence="4 5" key="1">
    <citation type="submission" date="2019-07" db="EMBL/GenBank/DDBJ databases">
        <title>The First High-Quality Draft Genome Sequence of the Causal Agent of the Current Panama Disease Epidemic.</title>
        <authorList>
            <person name="Warmington R.J."/>
            <person name="Kay W."/>
            <person name="Jeffries A."/>
            <person name="Bebber D."/>
            <person name="Moore K."/>
            <person name="Studholme D.J."/>
        </authorList>
    </citation>
    <scope>NUCLEOTIDE SEQUENCE [LARGE SCALE GENOMIC DNA]</scope>
    <source>
        <strain evidence="4 5">TR4</strain>
    </source>
</reference>
<name>A0A5C6SE33_FUSOC</name>
<dbReference type="SUPFAM" id="SSF51569">
    <property type="entry name" value="Aldolase"/>
    <property type="match status" value="1"/>
</dbReference>
<feature type="active site" description="Proton donor/acceptor" evidence="2">
    <location>
        <position position="149"/>
    </location>
</feature>
<dbReference type="SMART" id="SM01130">
    <property type="entry name" value="DHDPS"/>
    <property type="match status" value="1"/>
</dbReference>
<organism evidence="4 5">
    <name type="scientific">Fusarium oxysporum f. sp. cubense</name>
    <dbReference type="NCBI Taxonomy" id="61366"/>
    <lineage>
        <taxon>Eukaryota</taxon>
        <taxon>Fungi</taxon>
        <taxon>Dikarya</taxon>
        <taxon>Ascomycota</taxon>
        <taxon>Pezizomycotina</taxon>
        <taxon>Sordariomycetes</taxon>
        <taxon>Hypocreomycetidae</taxon>
        <taxon>Hypocreales</taxon>
        <taxon>Nectriaceae</taxon>
        <taxon>Fusarium</taxon>
        <taxon>Fusarium oxysporum species complex</taxon>
    </lineage>
</organism>
<evidence type="ECO:0000256" key="2">
    <source>
        <dbReference type="PIRSR" id="PIRSR001365-1"/>
    </source>
</evidence>
<dbReference type="Proteomes" id="UP000321331">
    <property type="component" value="Unassembled WGS sequence"/>
</dbReference>
<dbReference type="CDD" id="cd00408">
    <property type="entry name" value="DHDPS-like"/>
    <property type="match status" value="1"/>
</dbReference>
<feature type="active site" description="Schiff-base intermediate with substrate" evidence="2">
    <location>
        <position position="179"/>
    </location>
</feature>
<dbReference type="AlphaFoldDB" id="A0A5C6SE33"/>
<sequence>ALSIMSRVSGPPPHGVYAPAVTFFDDQENIDFDSIAKHVQRLLKAGVTGLVVHGSNGEATHLSDKERVEIISHIRSTASLFEQQTPIIAGCSANSVRQTLELISQAQQAGADYALVLPPSYWAAAMTKPIIKSFYRDVAAESKLPIVIYNFPNVASGIDVDSDLIIELARELPNISGVKLTCGNLGKLQRVTAALPTNKFSAFAGKADFMLPSLVCGSAGVIAALANVVPGVHVELLRAYSAGDLERAAAIQKDLSNADAALLKFGISGVKTSCRKWFGYGDGRVRRPLPTVEISSMDGDAVQSIERLIELEKSLVGGSPNL</sequence>
<keyword evidence="1" id="KW-0456">Lyase</keyword>
<dbReference type="Gene3D" id="3.20.20.70">
    <property type="entry name" value="Aldolase class I"/>
    <property type="match status" value="1"/>
</dbReference>
<evidence type="ECO:0008006" key="6">
    <source>
        <dbReference type="Google" id="ProtNLM"/>
    </source>
</evidence>
<feature type="binding site" evidence="3">
    <location>
        <position position="222"/>
    </location>
    <ligand>
        <name>pyruvate</name>
        <dbReference type="ChEBI" id="CHEBI:15361"/>
    </ligand>
</feature>
<dbReference type="PANTHER" id="PTHR12128">
    <property type="entry name" value="DIHYDRODIPICOLINATE SYNTHASE"/>
    <property type="match status" value="1"/>
</dbReference>
<dbReference type="PRINTS" id="PR00146">
    <property type="entry name" value="DHPICSNTHASE"/>
</dbReference>
<accession>A0A5C6SE33</accession>
<feature type="non-terminal residue" evidence="4">
    <location>
        <position position="1"/>
    </location>
</feature>
<evidence type="ECO:0000313" key="4">
    <source>
        <dbReference type="EMBL" id="TXB96861.1"/>
    </source>
</evidence>
<protein>
    <recommendedName>
        <fullName evidence="6">4-hydroxy-2-oxoglutarate aldolase, mitochondrial</fullName>
    </recommendedName>
</protein>
<evidence type="ECO:0000256" key="3">
    <source>
        <dbReference type="PIRSR" id="PIRSR001365-2"/>
    </source>
</evidence>